<dbReference type="Proteomes" id="UP001176941">
    <property type="component" value="Chromosome 20"/>
</dbReference>
<evidence type="ECO:0000313" key="1">
    <source>
        <dbReference type="EMBL" id="CAI9161147.1"/>
    </source>
</evidence>
<gene>
    <name evidence="1" type="ORF">MRATA1EN1_LOCUS10109</name>
</gene>
<sequence length="99" mass="10625">MGFPGGSNGKEYASNVVDLGSIPGLGRSPGGGHGNPLQYSCLGNLHGQKSLMGYSPWGHTESDTTEQLNTGSSVHGILPLHYTYFGKALRHFRCIQRHK</sequence>
<dbReference type="EMBL" id="OX459956">
    <property type="protein sequence ID" value="CAI9161147.1"/>
    <property type="molecule type" value="Genomic_DNA"/>
</dbReference>
<name>A0ABN8YHV9_RANTA</name>
<reference evidence="1" key="1">
    <citation type="submission" date="2023-04" db="EMBL/GenBank/DDBJ databases">
        <authorList>
            <consortium name="ELIXIR-Norway"/>
        </authorList>
    </citation>
    <scope>NUCLEOTIDE SEQUENCE [LARGE SCALE GENOMIC DNA]</scope>
</reference>
<protein>
    <submittedName>
        <fullName evidence="1">Uncharacterized protein</fullName>
    </submittedName>
</protein>
<organism evidence="1 2">
    <name type="scientific">Rangifer tarandus platyrhynchus</name>
    <name type="common">Svalbard reindeer</name>
    <dbReference type="NCBI Taxonomy" id="3082113"/>
    <lineage>
        <taxon>Eukaryota</taxon>
        <taxon>Metazoa</taxon>
        <taxon>Chordata</taxon>
        <taxon>Craniata</taxon>
        <taxon>Vertebrata</taxon>
        <taxon>Euteleostomi</taxon>
        <taxon>Mammalia</taxon>
        <taxon>Eutheria</taxon>
        <taxon>Laurasiatheria</taxon>
        <taxon>Artiodactyla</taxon>
        <taxon>Ruminantia</taxon>
        <taxon>Pecora</taxon>
        <taxon>Cervidae</taxon>
        <taxon>Odocoileinae</taxon>
        <taxon>Rangifer</taxon>
    </lineage>
</organism>
<accession>A0ABN8YHV9</accession>
<proteinExistence type="predicted"/>
<keyword evidence="2" id="KW-1185">Reference proteome</keyword>
<evidence type="ECO:0000313" key="2">
    <source>
        <dbReference type="Proteomes" id="UP001176941"/>
    </source>
</evidence>